<keyword evidence="3" id="KW-0813">Transport</keyword>
<feature type="transmembrane region" description="Helical" evidence="8">
    <location>
        <begin position="385"/>
        <end position="402"/>
    </location>
</feature>
<evidence type="ECO:0000256" key="6">
    <source>
        <dbReference type="ARBA" id="ARBA00022989"/>
    </source>
</evidence>
<evidence type="ECO:0000256" key="7">
    <source>
        <dbReference type="ARBA" id="ARBA00023136"/>
    </source>
</evidence>
<gene>
    <name evidence="9" type="ORF">G0028_11820</name>
</gene>
<dbReference type="EMBL" id="CP048659">
    <property type="protein sequence ID" value="QOW46524.1"/>
    <property type="molecule type" value="Genomic_DNA"/>
</dbReference>
<feature type="transmembrane region" description="Helical" evidence="8">
    <location>
        <begin position="143"/>
        <end position="165"/>
    </location>
</feature>
<feature type="transmembrane region" description="Helical" evidence="8">
    <location>
        <begin position="59"/>
        <end position="76"/>
    </location>
</feature>
<comment type="similarity">
    <text evidence="2">Belongs to the nucleobase:cation symporter-2 (NCS2) (TC 2.A.40) family.</text>
</comment>
<dbReference type="Proteomes" id="UP000593966">
    <property type="component" value="Chromosome"/>
</dbReference>
<sequence>MHHDKTQTHDENSLSAEHENLGMHKNIMYGLQHVLTMYGGIIAPPLIIGSAAGLDATEIGLLVAAALFVGGLATILQTIGFKHFGAKLPIVQGVSFAGVATILAIVSTGSGLASAFGAVIIASVIGLLLTPFFAKIIRFFPPVVTGCVITMIGISLIPVAIRWIMGGNPQAANWGDPTNVGLAVLTLAIVIIFSMLQHQILRRLAILIAIVLGTLFAYMTGFADFSHVTTGAVFALPSFFHFGAPVFEFSAILAMVIVTLVIMTETTADIIAIGEIVDTPIDAKRIGDGLRADMLSSAISPIFGSFMQTAFAQNVGLVAITGIKSRFVVATAGCILIVLGLLPIVGRLVAAIPLPVLGGAGIVLFGTVAASGIRTLAKVDYDNHKNLIIVATSLAIGMIPIINHEFYAQFPTWVKTLLHSGISSACLSAILLNIIFNHLPFTKKTPNVTTLTVNSSH</sequence>
<accession>A0A7S6VX77</accession>
<dbReference type="InterPro" id="IPR006042">
    <property type="entry name" value="Xan_ur_permease"/>
</dbReference>
<dbReference type="RefSeq" id="WP_180045659.1">
    <property type="nucleotide sequence ID" value="NZ_CP048659.1"/>
</dbReference>
<evidence type="ECO:0000256" key="5">
    <source>
        <dbReference type="ARBA" id="ARBA00022692"/>
    </source>
</evidence>
<feature type="transmembrane region" description="Helical" evidence="8">
    <location>
        <begin position="352"/>
        <end position="373"/>
    </location>
</feature>
<feature type="transmembrane region" description="Helical" evidence="8">
    <location>
        <begin position="112"/>
        <end position="134"/>
    </location>
</feature>
<dbReference type="NCBIfam" id="TIGR00801">
    <property type="entry name" value="ncs2"/>
    <property type="match status" value="1"/>
</dbReference>
<feature type="transmembrane region" description="Helical" evidence="8">
    <location>
        <begin position="417"/>
        <end position="436"/>
    </location>
</feature>
<dbReference type="NCBIfam" id="NF037981">
    <property type="entry name" value="NCS2_1"/>
    <property type="match status" value="1"/>
</dbReference>
<dbReference type="NCBIfam" id="TIGR03173">
    <property type="entry name" value="pbuX"/>
    <property type="match status" value="1"/>
</dbReference>
<keyword evidence="10" id="KW-1185">Reference proteome</keyword>
<dbReference type="InterPro" id="IPR017588">
    <property type="entry name" value="UacT-like"/>
</dbReference>
<feature type="transmembrane region" description="Helical" evidence="8">
    <location>
        <begin position="242"/>
        <end position="263"/>
    </location>
</feature>
<dbReference type="GO" id="GO:0042907">
    <property type="term" value="F:xanthine transmembrane transporter activity"/>
    <property type="evidence" value="ECO:0007669"/>
    <property type="project" value="TreeGrafter"/>
</dbReference>
<evidence type="ECO:0000256" key="4">
    <source>
        <dbReference type="ARBA" id="ARBA00022475"/>
    </source>
</evidence>
<proteinExistence type="inferred from homology"/>
<feature type="transmembrane region" description="Helical" evidence="8">
    <location>
        <begin position="203"/>
        <end position="222"/>
    </location>
</feature>
<evidence type="ECO:0000256" key="2">
    <source>
        <dbReference type="ARBA" id="ARBA00008821"/>
    </source>
</evidence>
<dbReference type="Pfam" id="PF00860">
    <property type="entry name" value="Xan_ur_permease"/>
    <property type="match status" value="1"/>
</dbReference>
<keyword evidence="4" id="KW-1003">Cell membrane</keyword>
<dbReference type="PANTHER" id="PTHR42810">
    <property type="entry name" value="PURINE PERMEASE C1399.01C-RELATED"/>
    <property type="match status" value="1"/>
</dbReference>
<feature type="transmembrane region" description="Helical" evidence="8">
    <location>
        <begin position="177"/>
        <end position="196"/>
    </location>
</feature>
<protein>
    <submittedName>
        <fullName evidence="9">Purine permease</fullName>
    </submittedName>
</protein>
<evidence type="ECO:0000256" key="1">
    <source>
        <dbReference type="ARBA" id="ARBA00004651"/>
    </source>
</evidence>
<evidence type="ECO:0000256" key="8">
    <source>
        <dbReference type="SAM" id="Phobius"/>
    </source>
</evidence>
<dbReference type="PANTHER" id="PTHR42810:SF4">
    <property type="entry name" value="URIC ACID TRANSPORTER UACT"/>
    <property type="match status" value="1"/>
</dbReference>
<evidence type="ECO:0000313" key="10">
    <source>
        <dbReference type="Proteomes" id="UP000593966"/>
    </source>
</evidence>
<keyword evidence="7 8" id="KW-0472">Membrane</keyword>
<feature type="transmembrane region" description="Helical" evidence="8">
    <location>
        <begin position="88"/>
        <end position="106"/>
    </location>
</feature>
<keyword evidence="5 8" id="KW-0812">Transmembrane</keyword>
<evidence type="ECO:0000313" key="9">
    <source>
        <dbReference type="EMBL" id="QOW46524.1"/>
    </source>
</evidence>
<feature type="transmembrane region" description="Helical" evidence="8">
    <location>
        <begin position="34"/>
        <end position="53"/>
    </location>
</feature>
<dbReference type="PROSITE" id="PS01116">
    <property type="entry name" value="XANTH_URACIL_PERMASE"/>
    <property type="match status" value="1"/>
</dbReference>
<dbReference type="GO" id="GO:0005886">
    <property type="term" value="C:plasma membrane"/>
    <property type="evidence" value="ECO:0007669"/>
    <property type="project" value="UniProtKB-SubCell"/>
</dbReference>
<name>A0A7S6VX77_9GAMM</name>
<dbReference type="InterPro" id="IPR006043">
    <property type="entry name" value="NCS2"/>
</dbReference>
<reference evidence="9 10" key="1">
    <citation type="submission" date="2020-02" db="EMBL/GenBank/DDBJ databases">
        <title>Tigecycline-resistant Acinetobacter species from pigs and migratory birds.</title>
        <authorList>
            <person name="Chen C."/>
            <person name="Sun J."/>
            <person name="Liao X.-P."/>
            <person name="Liu Y.-H."/>
        </authorList>
    </citation>
    <scope>NUCLEOTIDE SEQUENCE [LARGE SCALE GENOMIC DNA]</scope>
    <source>
        <strain evidence="9 10">YH12207_T</strain>
    </source>
</reference>
<evidence type="ECO:0000256" key="3">
    <source>
        <dbReference type="ARBA" id="ARBA00022448"/>
    </source>
</evidence>
<comment type="subcellular location">
    <subcellularLocation>
        <location evidence="1">Cell membrane</location>
        <topology evidence="1">Multi-pass membrane protein</topology>
    </subcellularLocation>
</comment>
<keyword evidence="6 8" id="KW-1133">Transmembrane helix</keyword>
<organism evidence="9 10">
    <name type="scientific">Acinetobacter piscicola</name>
    <dbReference type="NCBI Taxonomy" id="2006115"/>
    <lineage>
        <taxon>Bacteria</taxon>
        <taxon>Pseudomonadati</taxon>
        <taxon>Pseudomonadota</taxon>
        <taxon>Gammaproteobacteria</taxon>
        <taxon>Moraxellales</taxon>
        <taxon>Moraxellaceae</taxon>
        <taxon>Acinetobacter</taxon>
    </lineage>
</organism>
<dbReference type="AlphaFoldDB" id="A0A7S6VX77"/>
<feature type="transmembrane region" description="Helical" evidence="8">
    <location>
        <begin position="327"/>
        <end position="346"/>
    </location>
</feature>